<reference evidence="13" key="1">
    <citation type="submission" date="2022-07" db="EMBL/GenBank/DDBJ databases">
        <title>Alkalimarinus sp. nov., isolated from gut of a Alitta virens.</title>
        <authorList>
            <person name="Yang A.I."/>
            <person name="Shin N.-R."/>
        </authorList>
    </citation>
    <scope>NUCLEOTIDE SEQUENCE</scope>
    <source>
        <strain evidence="13">FA028</strain>
    </source>
</reference>
<keyword evidence="3" id="KW-1003">Cell membrane</keyword>
<dbReference type="Gene3D" id="3.55.40.10">
    <property type="entry name" value="minor pseudopilin epsh domain"/>
    <property type="match status" value="1"/>
</dbReference>
<dbReference type="Pfam" id="PF12019">
    <property type="entry name" value="GspH"/>
    <property type="match status" value="1"/>
</dbReference>
<evidence type="ECO:0000256" key="7">
    <source>
        <dbReference type="ARBA" id="ARBA00022989"/>
    </source>
</evidence>
<evidence type="ECO:0000256" key="5">
    <source>
        <dbReference type="ARBA" id="ARBA00022519"/>
    </source>
</evidence>
<evidence type="ECO:0000256" key="3">
    <source>
        <dbReference type="ARBA" id="ARBA00022475"/>
    </source>
</evidence>
<evidence type="ECO:0000256" key="8">
    <source>
        <dbReference type="ARBA" id="ARBA00023136"/>
    </source>
</evidence>
<dbReference type="Proteomes" id="UP001164472">
    <property type="component" value="Chromosome"/>
</dbReference>
<comment type="subcellular location">
    <subcellularLocation>
        <location evidence="1">Cell inner membrane</location>
        <topology evidence="1">Single-pass membrane protein</topology>
    </subcellularLocation>
</comment>
<keyword evidence="5" id="KW-0997">Cell inner membrane</keyword>
<evidence type="ECO:0000256" key="9">
    <source>
        <dbReference type="ARBA" id="ARBA00025772"/>
    </source>
</evidence>
<dbReference type="InterPro" id="IPR045584">
    <property type="entry name" value="Pilin-like"/>
</dbReference>
<keyword evidence="6" id="KW-0812">Transmembrane</keyword>
<dbReference type="InterPro" id="IPR012902">
    <property type="entry name" value="N_methyl_site"/>
</dbReference>
<evidence type="ECO:0000313" key="14">
    <source>
        <dbReference type="Proteomes" id="UP001164472"/>
    </source>
</evidence>
<dbReference type="GO" id="GO:0015627">
    <property type="term" value="C:type II protein secretion system complex"/>
    <property type="evidence" value="ECO:0007669"/>
    <property type="project" value="InterPro"/>
</dbReference>
<evidence type="ECO:0000313" key="13">
    <source>
        <dbReference type="EMBL" id="UZW73889.1"/>
    </source>
</evidence>
<evidence type="ECO:0000256" key="1">
    <source>
        <dbReference type="ARBA" id="ARBA00004377"/>
    </source>
</evidence>
<gene>
    <name evidence="13" type="ORF">NNL22_12715</name>
</gene>
<evidence type="ECO:0000256" key="11">
    <source>
        <dbReference type="SAM" id="MobiDB-lite"/>
    </source>
</evidence>
<dbReference type="InterPro" id="IPR022346">
    <property type="entry name" value="T2SS_GspH"/>
</dbReference>
<keyword evidence="7" id="KW-1133">Transmembrane helix</keyword>
<keyword evidence="4" id="KW-0488">Methylation</keyword>
<evidence type="ECO:0000256" key="6">
    <source>
        <dbReference type="ARBA" id="ARBA00022692"/>
    </source>
</evidence>
<dbReference type="SUPFAM" id="SSF54523">
    <property type="entry name" value="Pili subunits"/>
    <property type="match status" value="1"/>
</dbReference>
<dbReference type="RefSeq" id="WP_251811350.1">
    <property type="nucleotide sequence ID" value="NZ_CP101527.1"/>
</dbReference>
<protein>
    <recommendedName>
        <fullName evidence="2">Type II secretion system protein H</fullName>
    </recommendedName>
    <alternativeName>
        <fullName evidence="10">General secretion pathway protein H</fullName>
    </alternativeName>
</protein>
<dbReference type="EMBL" id="CP101527">
    <property type="protein sequence ID" value="UZW73889.1"/>
    <property type="molecule type" value="Genomic_DNA"/>
</dbReference>
<dbReference type="PROSITE" id="PS00409">
    <property type="entry name" value="PROKAR_NTER_METHYL"/>
    <property type="match status" value="1"/>
</dbReference>
<organism evidence="13 14">
    <name type="scientific">Alkalimarinus sediminis</name>
    <dbReference type="NCBI Taxonomy" id="1632866"/>
    <lineage>
        <taxon>Bacteria</taxon>
        <taxon>Pseudomonadati</taxon>
        <taxon>Pseudomonadota</taxon>
        <taxon>Gammaproteobacteria</taxon>
        <taxon>Alteromonadales</taxon>
        <taxon>Alteromonadaceae</taxon>
        <taxon>Alkalimarinus</taxon>
    </lineage>
</organism>
<dbReference type="AlphaFoldDB" id="A0A9E8HQF1"/>
<dbReference type="NCBIfam" id="TIGR02532">
    <property type="entry name" value="IV_pilin_GFxxxE"/>
    <property type="match status" value="1"/>
</dbReference>
<dbReference type="GO" id="GO:0005886">
    <property type="term" value="C:plasma membrane"/>
    <property type="evidence" value="ECO:0007669"/>
    <property type="project" value="UniProtKB-SubCell"/>
</dbReference>
<evidence type="ECO:0000259" key="12">
    <source>
        <dbReference type="Pfam" id="PF12019"/>
    </source>
</evidence>
<feature type="domain" description="General secretion pathway GspH" evidence="12">
    <location>
        <begin position="56"/>
        <end position="174"/>
    </location>
</feature>
<feature type="region of interest" description="Disordered" evidence="11">
    <location>
        <begin position="174"/>
        <end position="199"/>
    </location>
</feature>
<feature type="compositionally biased region" description="Polar residues" evidence="11">
    <location>
        <begin position="187"/>
        <end position="199"/>
    </location>
</feature>
<evidence type="ECO:0000256" key="10">
    <source>
        <dbReference type="ARBA" id="ARBA00030775"/>
    </source>
</evidence>
<evidence type="ECO:0000256" key="2">
    <source>
        <dbReference type="ARBA" id="ARBA00021549"/>
    </source>
</evidence>
<dbReference type="GO" id="GO:0015628">
    <property type="term" value="P:protein secretion by the type II secretion system"/>
    <property type="evidence" value="ECO:0007669"/>
    <property type="project" value="InterPro"/>
</dbReference>
<dbReference type="Pfam" id="PF07963">
    <property type="entry name" value="N_methyl"/>
    <property type="match status" value="1"/>
</dbReference>
<accession>A0A9E8HQF1</accession>
<name>A0A9E8HQF1_9ALTE</name>
<comment type="similarity">
    <text evidence="9">Belongs to the GSP H family.</text>
</comment>
<dbReference type="KEGG" id="asem:NNL22_12715"/>
<keyword evidence="8" id="KW-0472">Membrane</keyword>
<proteinExistence type="inferred from homology"/>
<keyword evidence="14" id="KW-1185">Reference proteome</keyword>
<evidence type="ECO:0000256" key="4">
    <source>
        <dbReference type="ARBA" id="ARBA00022481"/>
    </source>
</evidence>
<sequence>MEFTLIIYQGMMKMKTKKGFTLIELLLTISIISILSSLAFASFSNIISQHQGYTAISKLLLAVNLSRNQSISSASITTLCPSENNLKCAGKWEKDLTLFIDHNGNRKVDPNDKIIRKFSPMPNGSKLFWRSFQNKQYLQFAPSGYTRNQNGTFTYCSPSKKLVQAKMLIVNRAGRPRVAQDTDNDGIPNSPSGAMPNCT</sequence>